<feature type="compositionally biased region" description="Low complexity" evidence="2">
    <location>
        <begin position="76"/>
        <end position="92"/>
    </location>
</feature>
<dbReference type="EMBL" id="MCGR01000085">
    <property type="protein sequence ID" value="ORY56534.1"/>
    <property type="molecule type" value="Genomic_DNA"/>
</dbReference>
<protein>
    <submittedName>
        <fullName evidence="3">Translation initiation factor eIF 4e-like domain-containing protein</fullName>
    </submittedName>
</protein>
<keyword evidence="1" id="KW-0694">RNA-binding</keyword>
<dbReference type="AlphaFoldDB" id="A0A1Y2DBL3"/>
<dbReference type="PANTHER" id="PTHR11960:SF71">
    <property type="entry name" value="TRANSLATION INITIATION FACTOR 4E"/>
    <property type="match status" value="1"/>
</dbReference>
<organism evidence="3 4">
    <name type="scientific">Leucosporidium creatinivorum</name>
    <dbReference type="NCBI Taxonomy" id="106004"/>
    <lineage>
        <taxon>Eukaryota</taxon>
        <taxon>Fungi</taxon>
        <taxon>Dikarya</taxon>
        <taxon>Basidiomycota</taxon>
        <taxon>Pucciniomycotina</taxon>
        <taxon>Microbotryomycetes</taxon>
        <taxon>Leucosporidiales</taxon>
        <taxon>Leucosporidium</taxon>
    </lineage>
</organism>
<evidence type="ECO:0000313" key="3">
    <source>
        <dbReference type="EMBL" id="ORY56534.1"/>
    </source>
</evidence>
<dbReference type="STRING" id="106004.A0A1Y2DBL3"/>
<feature type="compositionally biased region" description="Basic and acidic residues" evidence="2">
    <location>
        <begin position="162"/>
        <end position="172"/>
    </location>
</feature>
<dbReference type="Pfam" id="PF01652">
    <property type="entry name" value="IF4E"/>
    <property type="match status" value="1"/>
</dbReference>
<dbReference type="GO" id="GO:0000340">
    <property type="term" value="F:RNA 7-methylguanosine cap binding"/>
    <property type="evidence" value="ECO:0007669"/>
    <property type="project" value="TreeGrafter"/>
</dbReference>
<feature type="compositionally biased region" description="Basic and acidic residues" evidence="2">
    <location>
        <begin position="133"/>
        <end position="155"/>
    </location>
</feature>
<evidence type="ECO:0000256" key="2">
    <source>
        <dbReference type="SAM" id="MobiDB-lite"/>
    </source>
</evidence>
<feature type="compositionally biased region" description="Low complexity" evidence="2">
    <location>
        <begin position="25"/>
        <end position="36"/>
    </location>
</feature>
<dbReference type="InParanoid" id="A0A1Y2DBL3"/>
<gene>
    <name evidence="3" type="ORF">BCR35DRAFT_326951</name>
</gene>
<dbReference type="Proteomes" id="UP000193467">
    <property type="component" value="Unassembled WGS sequence"/>
</dbReference>
<dbReference type="GO" id="GO:0016281">
    <property type="term" value="C:eukaryotic translation initiation factor 4F complex"/>
    <property type="evidence" value="ECO:0007669"/>
    <property type="project" value="TreeGrafter"/>
</dbReference>
<name>A0A1Y2DBL3_9BASI</name>
<dbReference type="Gene3D" id="3.30.760.10">
    <property type="entry name" value="RNA Cap, Translation Initiation Factor Eif4e"/>
    <property type="match status" value="1"/>
</dbReference>
<feature type="compositionally biased region" description="Low complexity" evidence="2">
    <location>
        <begin position="43"/>
        <end position="57"/>
    </location>
</feature>
<feature type="compositionally biased region" description="Polar residues" evidence="2">
    <location>
        <begin position="64"/>
        <end position="75"/>
    </location>
</feature>
<dbReference type="PANTHER" id="PTHR11960">
    <property type="entry name" value="EUKARYOTIC TRANSLATION INITIATION FACTOR 4E RELATED"/>
    <property type="match status" value="1"/>
</dbReference>
<dbReference type="InterPro" id="IPR001040">
    <property type="entry name" value="TIF_eIF_4E"/>
</dbReference>
<proteinExistence type="inferred from homology"/>
<keyword evidence="1 3" id="KW-0396">Initiation factor</keyword>
<feature type="compositionally biased region" description="Acidic residues" evidence="2">
    <location>
        <begin position="113"/>
        <end position="123"/>
    </location>
</feature>
<evidence type="ECO:0000256" key="1">
    <source>
        <dbReference type="RuleBase" id="RU004374"/>
    </source>
</evidence>
<keyword evidence="4" id="KW-1185">Reference proteome</keyword>
<evidence type="ECO:0000313" key="4">
    <source>
        <dbReference type="Proteomes" id="UP000193467"/>
    </source>
</evidence>
<dbReference type="GO" id="GO:0003743">
    <property type="term" value="F:translation initiation factor activity"/>
    <property type="evidence" value="ECO:0007669"/>
    <property type="project" value="UniProtKB-KW"/>
</dbReference>
<accession>A0A1Y2DBL3</accession>
<dbReference type="OrthoDB" id="17977at2759"/>
<keyword evidence="1" id="KW-0648">Protein biosynthesis</keyword>
<feature type="region of interest" description="Disordered" evidence="2">
    <location>
        <begin position="1"/>
        <end position="183"/>
    </location>
</feature>
<dbReference type="InterPro" id="IPR023398">
    <property type="entry name" value="TIF_eIF4e-like"/>
</dbReference>
<reference evidence="3 4" key="1">
    <citation type="submission" date="2016-07" db="EMBL/GenBank/DDBJ databases">
        <title>Pervasive Adenine N6-methylation of Active Genes in Fungi.</title>
        <authorList>
            <consortium name="DOE Joint Genome Institute"/>
            <person name="Mondo S.J."/>
            <person name="Dannebaum R.O."/>
            <person name="Kuo R.C."/>
            <person name="Labutti K."/>
            <person name="Haridas S."/>
            <person name="Kuo A."/>
            <person name="Salamov A."/>
            <person name="Ahrendt S.R."/>
            <person name="Lipzen A."/>
            <person name="Sullivan W."/>
            <person name="Andreopoulos W.B."/>
            <person name="Clum A."/>
            <person name="Lindquist E."/>
            <person name="Daum C."/>
            <person name="Ramamoorthy G.K."/>
            <person name="Gryganskyi A."/>
            <person name="Culley D."/>
            <person name="Magnuson J.K."/>
            <person name="James T.Y."/>
            <person name="O'Malley M.A."/>
            <person name="Stajich J.E."/>
            <person name="Spatafora J.W."/>
            <person name="Visel A."/>
            <person name="Grigoriev I.V."/>
        </authorList>
    </citation>
    <scope>NUCLEOTIDE SEQUENCE [LARGE SCALE GENOMIC DNA]</scope>
    <source>
        <strain evidence="3 4">62-1032</strain>
    </source>
</reference>
<feature type="compositionally biased region" description="Basic and acidic residues" evidence="2">
    <location>
        <begin position="96"/>
        <end position="111"/>
    </location>
</feature>
<comment type="similarity">
    <text evidence="1">Belongs to the eukaryotic initiation factor 4E family.</text>
</comment>
<sequence length="421" mass="45356">MSGAPSSPLRVPDLVSYHEAEAAKRSPSSSPTASRTLNPLSPPQGSTSPSPSSKALPAVDSLKLDSNLTGDSANNSTVSSRGASPSGSMSNSLVLEDIKEGEALKTDKMGAESDSDEEVDDAGMTESQLFPAKDNKEETKEGAEAIKEGEKKVEEQTTSASKDGKAEEKSDKPAAAAVAPVEEVDPLEKLRELLDSLPEQEQEVIRKNLDNIKNYPEALPLSAPWTLHFSDTSGANKSSHGTTQDQYDEGVKKVFSASTVPSLVGQLKAYKKLVRPKRFKANEPDGMGLTRAGQNLHFFREGVSPTWEDAWNAKGGRLIISPPSALFEAVFERLVLLLAGSVLECGATERLAASEKKGNEGLIIGVVASRRARGDRIELWLGGREPRQPAPAEWIDKLKESLSEELAMPELRHGKYKKHFS</sequence>
<dbReference type="SUPFAM" id="SSF55418">
    <property type="entry name" value="eIF4e-like"/>
    <property type="match status" value="1"/>
</dbReference>
<comment type="caution">
    <text evidence="3">The sequence shown here is derived from an EMBL/GenBank/DDBJ whole genome shotgun (WGS) entry which is preliminary data.</text>
</comment>